<organism evidence="3 4">
    <name type="scientific">Thalassiosira oceanica</name>
    <name type="common">Marine diatom</name>
    <dbReference type="NCBI Taxonomy" id="159749"/>
    <lineage>
        <taxon>Eukaryota</taxon>
        <taxon>Sar</taxon>
        <taxon>Stramenopiles</taxon>
        <taxon>Ochrophyta</taxon>
        <taxon>Bacillariophyta</taxon>
        <taxon>Coscinodiscophyceae</taxon>
        <taxon>Thalassiosirophycidae</taxon>
        <taxon>Thalassiosirales</taxon>
        <taxon>Thalassiosiraceae</taxon>
        <taxon>Thalassiosira</taxon>
    </lineage>
</organism>
<dbReference type="Proteomes" id="UP000266841">
    <property type="component" value="Unassembled WGS sequence"/>
</dbReference>
<comment type="caution">
    <text evidence="3">The sequence shown here is derived from an EMBL/GenBank/DDBJ whole genome shotgun (WGS) entry which is preliminary data.</text>
</comment>
<keyword evidence="1" id="KW-0175">Coiled coil</keyword>
<evidence type="ECO:0000313" key="3">
    <source>
        <dbReference type="EMBL" id="EJK46582.1"/>
    </source>
</evidence>
<protein>
    <submittedName>
        <fullName evidence="3">Uncharacterized protein</fullName>
    </submittedName>
</protein>
<evidence type="ECO:0000256" key="1">
    <source>
        <dbReference type="SAM" id="Coils"/>
    </source>
</evidence>
<evidence type="ECO:0000313" key="4">
    <source>
        <dbReference type="Proteomes" id="UP000266841"/>
    </source>
</evidence>
<feature type="coiled-coil region" evidence="1">
    <location>
        <begin position="23"/>
        <end position="50"/>
    </location>
</feature>
<evidence type="ECO:0000256" key="2">
    <source>
        <dbReference type="SAM" id="MobiDB-lite"/>
    </source>
</evidence>
<feature type="region of interest" description="Disordered" evidence="2">
    <location>
        <begin position="1"/>
        <end position="21"/>
    </location>
</feature>
<name>K0RIS2_THAOC</name>
<proteinExistence type="predicted"/>
<dbReference type="AlphaFoldDB" id="K0RIS2"/>
<gene>
    <name evidence="3" type="ORF">THAOC_34742</name>
</gene>
<keyword evidence="4" id="KW-1185">Reference proteome</keyword>
<sequence length="385" mass="43411">MTDEQSNKRLKTTLGGAGRGNMNDTLQSEIGALKSEVARLRQQLQRQNALLRPLLLRQRLRPLRLKENHKLPVTVSTLTTVDLSDIDASLVAQVASFVGTSRELLNLALTCKSFGWWQTGSEMDWSLAEEVARQTGRSGLNYINGVRIALPRYVRGMRTWLSILRESEHPLKFNTLCGLKHSSGDRTSVRCLTEGGSGGLALANGYVMMSGIHYAEFQITSGTPLIGIARPMPRYSLRVFARRRLHLDFFETTMHDDFLATRRDEWGDGVVHACEICCADGDMRWTDWDRDDTEWEDWEGMEEIESGDTEYTIGMLLDLDEGALTVFKNNRRLGMMKNGLSGSYCWYIRLFGEGPVAIKGGEPPLQLHHGDSQDNESILYVEEDM</sequence>
<reference evidence="3 4" key="1">
    <citation type="journal article" date="2012" name="Genome Biol.">
        <title>Genome and low-iron response of an oceanic diatom adapted to chronic iron limitation.</title>
        <authorList>
            <person name="Lommer M."/>
            <person name="Specht M."/>
            <person name="Roy A.S."/>
            <person name="Kraemer L."/>
            <person name="Andreson R."/>
            <person name="Gutowska M.A."/>
            <person name="Wolf J."/>
            <person name="Bergner S.V."/>
            <person name="Schilhabel M.B."/>
            <person name="Klostermeier U.C."/>
            <person name="Beiko R.G."/>
            <person name="Rosenstiel P."/>
            <person name="Hippler M."/>
            <person name="Laroche J."/>
        </authorList>
    </citation>
    <scope>NUCLEOTIDE SEQUENCE [LARGE SCALE GENOMIC DNA]</scope>
    <source>
        <strain evidence="3 4">CCMP1005</strain>
    </source>
</reference>
<dbReference type="InterPro" id="IPR043136">
    <property type="entry name" value="B30.2/SPRY_sf"/>
</dbReference>
<dbReference type="EMBL" id="AGNL01047656">
    <property type="protein sequence ID" value="EJK46582.1"/>
    <property type="molecule type" value="Genomic_DNA"/>
</dbReference>
<accession>K0RIS2</accession>
<dbReference type="Gene3D" id="2.60.120.920">
    <property type="match status" value="1"/>
</dbReference>